<dbReference type="Proteomes" id="UP000624709">
    <property type="component" value="Unassembled WGS sequence"/>
</dbReference>
<feature type="region of interest" description="Disordered" evidence="1">
    <location>
        <begin position="25"/>
        <end position="45"/>
    </location>
</feature>
<accession>A0ABQ4B2R5</accession>
<reference evidence="2 3" key="1">
    <citation type="submission" date="2021-01" db="EMBL/GenBank/DDBJ databases">
        <title>Whole genome shotgun sequence of Actinoplanes palleronii NBRC 14916.</title>
        <authorList>
            <person name="Komaki H."/>
            <person name="Tamura T."/>
        </authorList>
    </citation>
    <scope>NUCLEOTIDE SEQUENCE [LARGE SCALE GENOMIC DNA]</scope>
    <source>
        <strain evidence="2 3">NBRC 14916</strain>
    </source>
</reference>
<feature type="compositionally biased region" description="Basic and acidic residues" evidence="1">
    <location>
        <begin position="25"/>
        <end position="42"/>
    </location>
</feature>
<name>A0ABQ4B2R5_9ACTN</name>
<protein>
    <submittedName>
        <fullName evidence="2">Uncharacterized protein</fullName>
    </submittedName>
</protein>
<evidence type="ECO:0000256" key="1">
    <source>
        <dbReference type="SAM" id="MobiDB-lite"/>
    </source>
</evidence>
<gene>
    <name evidence="2" type="ORF">Apa02nite_010510</name>
</gene>
<dbReference type="EMBL" id="BOMS01000014">
    <property type="protein sequence ID" value="GIE64943.1"/>
    <property type="molecule type" value="Genomic_DNA"/>
</dbReference>
<evidence type="ECO:0000313" key="3">
    <source>
        <dbReference type="Proteomes" id="UP000624709"/>
    </source>
</evidence>
<proteinExistence type="predicted"/>
<sequence length="111" mass="12035">MPSLVAPAAVCRGRADSVNCWREAAVKRPEAKPESRDPDGRLRSSHLQEGASRWLWWSPGFPRWLPEGTAARDSGGRLLLEAAVVEPEILGDVTGHARRAWGPAGLTGRSV</sequence>
<evidence type="ECO:0000313" key="2">
    <source>
        <dbReference type="EMBL" id="GIE64943.1"/>
    </source>
</evidence>
<comment type="caution">
    <text evidence="2">The sequence shown here is derived from an EMBL/GenBank/DDBJ whole genome shotgun (WGS) entry which is preliminary data.</text>
</comment>
<organism evidence="2 3">
    <name type="scientific">Actinoplanes palleronii</name>
    <dbReference type="NCBI Taxonomy" id="113570"/>
    <lineage>
        <taxon>Bacteria</taxon>
        <taxon>Bacillati</taxon>
        <taxon>Actinomycetota</taxon>
        <taxon>Actinomycetes</taxon>
        <taxon>Micromonosporales</taxon>
        <taxon>Micromonosporaceae</taxon>
        <taxon>Actinoplanes</taxon>
    </lineage>
</organism>
<keyword evidence="3" id="KW-1185">Reference proteome</keyword>